<keyword evidence="1" id="KW-0645">Protease</keyword>
<dbReference type="InterPro" id="IPR014553">
    <property type="entry name" value="Aminopept"/>
</dbReference>
<dbReference type="GO" id="GO:0004177">
    <property type="term" value="F:aminopeptidase activity"/>
    <property type="evidence" value="ECO:0007669"/>
    <property type="project" value="UniProtKB-KW"/>
</dbReference>
<keyword evidence="1" id="KW-0031">Aminopeptidase</keyword>
<dbReference type="EMBL" id="JBHSDU010000003">
    <property type="protein sequence ID" value="MFC4310933.1"/>
    <property type="molecule type" value="Genomic_DNA"/>
</dbReference>
<organism evidence="1 2">
    <name type="scientific">Steroidobacter flavus</name>
    <dbReference type="NCBI Taxonomy" id="1842136"/>
    <lineage>
        <taxon>Bacteria</taxon>
        <taxon>Pseudomonadati</taxon>
        <taxon>Pseudomonadota</taxon>
        <taxon>Gammaproteobacteria</taxon>
        <taxon>Steroidobacterales</taxon>
        <taxon>Steroidobacteraceae</taxon>
        <taxon>Steroidobacter</taxon>
    </lineage>
</organism>
<comment type="caution">
    <text evidence="1">The sequence shown here is derived from an EMBL/GenBank/DDBJ whole genome shotgun (WGS) entry which is preliminary data.</text>
</comment>
<dbReference type="RefSeq" id="WP_380598841.1">
    <property type="nucleotide sequence ID" value="NZ_JBHSDU010000003.1"/>
</dbReference>
<keyword evidence="2" id="KW-1185">Reference proteome</keyword>
<reference evidence="2" key="1">
    <citation type="journal article" date="2019" name="Int. J. Syst. Evol. Microbiol.">
        <title>The Global Catalogue of Microorganisms (GCM) 10K type strain sequencing project: providing services to taxonomists for standard genome sequencing and annotation.</title>
        <authorList>
            <consortium name="The Broad Institute Genomics Platform"/>
            <consortium name="The Broad Institute Genome Sequencing Center for Infectious Disease"/>
            <person name="Wu L."/>
            <person name="Ma J."/>
        </authorList>
    </citation>
    <scope>NUCLEOTIDE SEQUENCE [LARGE SCALE GENOMIC DNA]</scope>
    <source>
        <strain evidence="2">CGMCC 1.10759</strain>
    </source>
</reference>
<keyword evidence="1" id="KW-0378">Hydrolase</keyword>
<name>A0ABV8STH7_9GAMM</name>
<protein>
    <submittedName>
        <fullName evidence="1">Aminopeptidase</fullName>
        <ecNumber evidence="1">3.4.11.-</ecNumber>
    </submittedName>
</protein>
<dbReference type="PIRSF" id="PIRSF029285">
    <property type="entry name" value="Aminopept"/>
    <property type="match status" value="1"/>
</dbReference>
<dbReference type="PROSITE" id="PS51257">
    <property type="entry name" value="PROKAR_LIPOPROTEIN"/>
    <property type="match status" value="1"/>
</dbReference>
<accession>A0ABV8STH7</accession>
<proteinExistence type="predicted"/>
<dbReference type="Pfam" id="PF10023">
    <property type="entry name" value="Aminopep"/>
    <property type="match status" value="1"/>
</dbReference>
<sequence>MPRTDDTASFICRLCRMFILLAASLSTGGCYLIQAASGQLELTSKRQPIAKLLTDERTPEKLRGRLEYVSAARTFASQELGLPDNDSYRSYADVGRPYVVWNVFATDEFSVRPKRWCFPIAGCVVYRGYFKEDNAQSYARGLRLRGSDTAVGGVAAYSTLGHFKDPVLNTMLGWSDVQLASTLFHELAHQVVYVPGDSEFNEAFATVVEEAGLQRWLASLGRLKDLDAWNEQRERNAQFVALLLQTRERLDALYRSDLPDDQKRDRKQYEFGVLKLEYSQLKTEQWKGYRGYDAWFSRTLNNAHLVSAATYYGCVPGLRRLLQSVDGNLPLFYDKTRELAKETREARAAAVCADETPPVTATNSTN</sequence>
<dbReference type="Proteomes" id="UP001595904">
    <property type="component" value="Unassembled WGS sequence"/>
</dbReference>
<dbReference type="EC" id="3.4.11.-" evidence="1"/>
<gene>
    <name evidence="1" type="ORF">ACFPN2_17690</name>
</gene>
<evidence type="ECO:0000313" key="1">
    <source>
        <dbReference type="EMBL" id="MFC4310933.1"/>
    </source>
</evidence>
<evidence type="ECO:0000313" key="2">
    <source>
        <dbReference type="Proteomes" id="UP001595904"/>
    </source>
</evidence>